<dbReference type="Proteomes" id="UP000533476">
    <property type="component" value="Unassembled WGS sequence"/>
</dbReference>
<evidence type="ECO:0000256" key="3">
    <source>
        <dbReference type="ARBA" id="ARBA00022448"/>
    </source>
</evidence>
<dbReference type="GO" id="GO:0015833">
    <property type="term" value="P:peptide transport"/>
    <property type="evidence" value="ECO:0007669"/>
    <property type="project" value="TreeGrafter"/>
</dbReference>
<dbReference type="GO" id="GO:1904680">
    <property type="term" value="F:peptide transmembrane transporter activity"/>
    <property type="evidence" value="ECO:0007669"/>
    <property type="project" value="TreeGrafter"/>
</dbReference>
<evidence type="ECO:0000259" key="6">
    <source>
        <dbReference type="Pfam" id="PF00496"/>
    </source>
</evidence>
<comment type="similarity">
    <text evidence="2">Belongs to the bacterial solute-binding protein 5 family.</text>
</comment>
<keyword evidence="3" id="KW-0813">Transport</keyword>
<dbReference type="SUPFAM" id="SSF53850">
    <property type="entry name" value="Periplasmic binding protein-like II"/>
    <property type="match status" value="1"/>
</dbReference>
<dbReference type="PANTHER" id="PTHR30290">
    <property type="entry name" value="PERIPLASMIC BINDING COMPONENT OF ABC TRANSPORTER"/>
    <property type="match status" value="1"/>
</dbReference>
<sequence>MRIRRIALGAASALAAAVVMAGCGSAPTKTSPSAANKPAAGGTIVYALPSDTNLTWFFPLANLSNNSLYNFQLVDQLYKPLIWINDKYGIDWKDSIAQKITYNKAGTVYHVFMNPRWKWSDGTPVTSSDVLWTWKIIQAISNKNAPTPWPYVGAGTGDIPAGVQSVTANGKYEFTVTLKQPANQEWFIYNGLSQLLPLPEQAWNKYPGNITQEISYLRVFHNWTNHGCG</sequence>
<evidence type="ECO:0000256" key="5">
    <source>
        <dbReference type="SAM" id="SignalP"/>
    </source>
</evidence>
<evidence type="ECO:0000256" key="2">
    <source>
        <dbReference type="ARBA" id="ARBA00005695"/>
    </source>
</evidence>
<accession>A0A7Y0LAI1</accession>
<feature type="signal peptide" evidence="5">
    <location>
        <begin position="1"/>
        <end position="21"/>
    </location>
</feature>
<dbReference type="AlphaFoldDB" id="A0A7Y0LAI1"/>
<dbReference type="Pfam" id="PF00496">
    <property type="entry name" value="SBP_bac_5"/>
    <property type="match status" value="1"/>
</dbReference>
<dbReference type="GO" id="GO:0030313">
    <property type="term" value="C:cell envelope"/>
    <property type="evidence" value="ECO:0007669"/>
    <property type="project" value="UniProtKB-SubCell"/>
</dbReference>
<dbReference type="Gene3D" id="3.40.190.10">
    <property type="entry name" value="Periplasmic binding protein-like II"/>
    <property type="match status" value="1"/>
</dbReference>
<reference evidence="7 8" key="1">
    <citation type="submission" date="2020-04" db="EMBL/GenBank/DDBJ databases">
        <authorList>
            <person name="Zhang R."/>
            <person name="Schippers A."/>
        </authorList>
    </citation>
    <scope>NUCLEOTIDE SEQUENCE [LARGE SCALE GENOMIC DNA]</scope>
    <source>
        <strain evidence="7 8">DSM 109850</strain>
    </source>
</reference>
<evidence type="ECO:0000256" key="1">
    <source>
        <dbReference type="ARBA" id="ARBA00004196"/>
    </source>
</evidence>
<dbReference type="EMBL" id="JABBVZ010000165">
    <property type="protein sequence ID" value="NMP24864.1"/>
    <property type="molecule type" value="Genomic_DNA"/>
</dbReference>
<feature type="domain" description="Solute-binding protein family 5" evidence="6">
    <location>
        <begin position="96"/>
        <end position="199"/>
    </location>
</feature>
<keyword evidence="4 5" id="KW-0732">Signal</keyword>
<protein>
    <recommendedName>
        <fullName evidence="6">Solute-binding protein family 5 domain-containing protein</fullName>
    </recommendedName>
</protein>
<keyword evidence="8" id="KW-1185">Reference proteome</keyword>
<evidence type="ECO:0000313" key="7">
    <source>
        <dbReference type="EMBL" id="NMP24864.1"/>
    </source>
</evidence>
<dbReference type="InterPro" id="IPR000914">
    <property type="entry name" value="SBP_5_dom"/>
</dbReference>
<dbReference type="PROSITE" id="PS51257">
    <property type="entry name" value="PROKAR_LIPOPROTEIN"/>
    <property type="match status" value="1"/>
</dbReference>
<evidence type="ECO:0000313" key="8">
    <source>
        <dbReference type="Proteomes" id="UP000533476"/>
    </source>
</evidence>
<organism evidence="7 8">
    <name type="scientific">Sulfobacillus harzensis</name>
    <dbReference type="NCBI Taxonomy" id="2729629"/>
    <lineage>
        <taxon>Bacteria</taxon>
        <taxon>Bacillati</taxon>
        <taxon>Bacillota</taxon>
        <taxon>Clostridia</taxon>
        <taxon>Eubacteriales</taxon>
        <taxon>Clostridiales Family XVII. Incertae Sedis</taxon>
        <taxon>Sulfobacillus</taxon>
    </lineage>
</organism>
<comment type="subcellular location">
    <subcellularLocation>
        <location evidence="1">Cell envelope</location>
    </subcellularLocation>
</comment>
<dbReference type="PROSITE" id="PS51318">
    <property type="entry name" value="TAT"/>
    <property type="match status" value="1"/>
</dbReference>
<dbReference type="InterPro" id="IPR039424">
    <property type="entry name" value="SBP_5"/>
</dbReference>
<proteinExistence type="inferred from homology"/>
<comment type="caution">
    <text evidence="7">The sequence shown here is derived from an EMBL/GenBank/DDBJ whole genome shotgun (WGS) entry which is preliminary data.</text>
</comment>
<name>A0A7Y0LAI1_9FIRM</name>
<dbReference type="PANTHER" id="PTHR30290:SF10">
    <property type="entry name" value="PERIPLASMIC OLIGOPEPTIDE-BINDING PROTEIN-RELATED"/>
    <property type="match status" value="1"/>
</dbReference>
<feature type="chain" id="PRO_5038678633" description="Solute-binding protein family 5 domain-containing protein" evidence="5">
    <location>
        <begin position="22"/>
        <end position="229"/>
    </location>
</feature>
<gene>
    <name evidence="7" type="ORF">HIJ39_21390</name>
</gene>
<dbReference type="InterPro" id="IPR006311">
    <property type="entry name" value="TAT_signal"/>
</dbReference>
<evidence type="ECO:0000256" key="4">
    <source>
        <dbReference type="ARBA" id="ARBA00022729"/>
    </source>
</evidence>